<keyword evidence="3" id="KW-0949">S-adenosyl-L-methionine</keyword>
<dbReference type="InterPro" id="IPR034391">
    <property type="entry name" value="AdoMet-like_SPASM_containing"/>
</dbReference>
<dbReference type="GO" id="GO:0046872">
    <property type="term" value="F:metal ion binding"/>
    <property type="evidence" value="ECO:0007669"/>
    <property type="project" value="UniProtKB-KW"/>
</dbReference>
<keyword evidence="6" id="KW-0408">Iron</keyword>
<dbReference type="GO" id="GO:0016491">
    <property type="term" value="F:oxidoreductase activity"/>
    <property type="evidence" value="ECO:0007669"/>
    <property type="project" value="UniProtKB-KW"/>
</dbReference>
<proteinExistence type="predicted"/>
<dbReference type="SFLD" id="SFLDS00029">
    <property type="entry name" value="Radical_SAM"/>
    <property type="match status" value="1"/>
</dbReference>
<dbReference type="InterPro" id="IPR023885">
    <property type="entry name" value="4Fe4S-binding_SPASM_dom"/>
</dbReference>
<dbReference type="PROSITE" id="PS01305">
    <property type="entry name" value="MOAA_NIFB_PQQE"/>
    <property type="match status" value="1"/>
</dbReference>
<evidence type="ECO:0000256" key="5">
    <source>
        <dbReference type="ARBA" id="ARBA00023002"/>
    </source>
</evidence>
<dbReference type="AlphaFoldDB" id="A0A806JY15"/>
<evidence type="ECO:0000256" key="3">
    <source>
        <dbReference type="ARBA" id="ARBA00022691"/>
    </source>
</evidence>
<evidence type="ECO:0000256" key="7">
    <source>
        <dbReference type="ARBA" id="ARBA00023014"/>
    </source>
</evidence>
<evidence type="ECO:0000313" key="9">
    <source>
        <dbReference type="EMBL" id="AGS51685.1"/>
    </source>
</evidence>
<dbReference type="SUPFAM" id="SSF102114">
    <property type="entry name" value="Radical SAM enzymes"/>
    <property type="match status" value="1"/>
</dbReference>
<dbReference type="PROSITE" id="PS51918">
    <property type="entry name" value="RADICAL_SAM"/>
    <property type="match status" value="1"/>
</dbReference>
<sequence>MKQNISLVPHIISKNPSLGLKLFYGFYKIGLAKMKPKRDYGCNHFNNLGLVYFKLTGACNLRCVMCGQYGERGVMKDCAAEENKKILPVETWKKFVDEIAPRKPVIYVWGGEPFLYPDLLPLAKHIVDKGLFLSVNTNGTLIEKHAERIVRDKWTAIFVSLDAFRGVNDELRGKGSYDRVIAGFAALNREKQKQKSKYPFLGVVTVVTNKNYADLANLAEASREFNLDMHIFNLGTYTNDNIVATQRKFMKEKLDTDIDCLDAYNTGYNLGIDGKKLHDILMDIHNKNYGHPMLTVPVLNPEKTHTYYAELETPVRNRCIVPWCQANVNYNGDVHFCADYPDYILGNITRQSFKDIINGDRANLFRKTIHECEGGMFPGCLRCYQNMLFGNKIKGY</sequence>
<evidence type="ECO:0000256" key="6">
    <source>
        <dbReference type="ARBA" id="ARBA00023004"/>
    </source>
</evidence>
<comment type="cofactor">
    <cofactor evidence="1">
        <name>[4Fe-4S] cluster</name>
        <dbReference type="ChEBI" id="CHEBI:49883"/>
    </cofactor>
</comment>
<dbReference type="InterPro" id="IPR058240">
    <property type="entry name" value="rSAM_sf"/>
</dbReference>
<dbReference type="InterPro" id="IPR050377">
    <property type="entry name" value="Radical_SAM_PqqE_MftC-like"/>
</dbReference>
<dbReference type="PANTHER" id="PTHR11228:SF7">
    <property type="entry name" value="PQQA PEPTIDE CYCLASE"/>
    <property type="match status" value="1"/>
</dbReference>
<organism evidence="9">
    <name type="scientific">uncultured bacterium contig00032</name>
    <dbReference type="NCBI Taxonomy" id="1181521"/>
    <lineage>
        <taxon>Bacteria</taxon>
        <taxon>environmental samples</taxon>
    </lineage>
</organism>
<dbReference type="GO" id="GO:0051539">
    <property type="term" value="F:4 iron, 4 sulfur cluster binding"/>
    <property type="evidence" value="ECO:0007669"/>
    <property type="project" value="UniProtKB-KW"/>
</dbReference>
<evidence type="ECO:0000256" key="4">
    <source>
        <dbReference type="ARBA" id="ARBA00022723"/>
    </source>
</evidence>
<dbReference type="PANTHER" id="PTHR11228">
    <property type="entry name" value="RADICAL SAM DOMAIN PROTEIN"/>
    <property type="match status" value="1"/>
</dbReference>
<dbReference type="Gene3D" id="3.20.20.70">
    <property type="entry name" value="Aldolase class I"/>
    <property type="match status" value="1"/>
</dbReference>
<keyword evidence="2" id="KW-0004">4Fe-4S</keyword>
<dbReference type="InterPro" id="IPR000385">
    <property type="entry name" value="MoaA_NifB_PqqE_Fe-S-bd_CS"/>
</dbReference>
<evidence type="ECO:0000256" key="2">
    <source>
        <dbReference type="ARBA" id="ARBA00022485"/>
    </source>
</evidence>
<reference evidence="9" key="1">
    <citation type="submission" date="2012-03" db="EMBL/GenBank/DDBJ databases">
        <title>Functional metagenomics reveals considerable lignocellulase gene clusters in the gut microbiome of a wood-feeding higher termite.</title>
        <authorList>
            <person name="Liu N."/>
        </authorList>
    </citation>
    <scope>NUCLEOTIDE SEQUENCE</scope>
</reference>
<feature type="domain" description="Radical SAM core" evidence="8">
    <location>
        <begin position="43"/>
        <end position="273"/>
    </location>
</feature>
<dbReference type="Pfam" id="PF13186">
    <property type="entry name" value="SPASM"/>
    <property type="match status" value="1"/>
</dbReference>
<dbReference type="EMBL" id="JQ844168">
    <property type="protein sequence ID" value="AGS51685.1"/>
    <property type="molecule type" value="Genomic_DNA"/>
</dbReference>
<accession>A0A806JY15</accession>
<dbReference type="SFLD" id="SFLDG01067">
    <property type="entry name" value="SPASM/twitch_domain_containing"/>
    <property type="match status" value="1"/>
</dbReference>
<name>A0A806JY15_9BACT</name>
<dbReference type="InterPro" id="IPR013785">
    <property type="entry name" value="Aldolase_TIM"/>
</dbReference>
<keyword evidence="4" id="KW-0479">Metal-binding</keyword>
<protein>
    <submittedName>
        <fullName evidence="9">Radical SAM domain protein</fullName>
    </submittedName>
</protein>
<keyword evidence="5" id="KW-0560">Oxidoreductase</keyword>
<evidence type="ECO:0000256" key="1">
    <source>
        <dbReference type="ARBA" id="ARBA00001966"/>
    </source>
</evidence>
<keyword evidence="7" id="KW-0411">Iron-sulfur</keyword>
<dbReference type="SFLD" id="SFLDG01387">
    <property type="entry name" value="BtrN-like_SPASM_domain_contain"/>
    <property type="match status" value="1"/>
</dbReference>
<dbReference type="CDD" id="cd21109">
    <property type="entry name" value="SPASM"/>
    <property type="match status" value="1"/>
</dbReference>
<evidence type="ECO:0000259" key="8">
    <source>
        <dbReference type="PROSITE" id="PS51918"/>
    </source>
</evidence>
<dbReference type="Pfam" id="PF04055">
    <property type="entry name" value="Radical_SAM"/>
    <property type="match status" value="1"/>
</dbReference>
<dbReference type="CDD" id="cd01335">
    <property type="entry name" value="Radical_SAM"/>
    <property type="match status" value="1"/>
</dbReference>
<dbReference type="InterPro" id="IPR007197">
    <property type="entry name" value="rSAM"/>
</dbReference>